<dbReference type="Proteomes" id="UP000050525">
    <property type="component" value="Unassembled WGS sequence"/>
</dbReference>
<evidence type="ECO:0000313" key="3">
    <source>
        <dbReference type="Proteomes" id="UP000050525"/>
    </source>
</evidence>
<feature type="transmembrane region" description="Helical" evidence="1">
    <location>
        <begin position="108"/>
        <end position="126"/>
    </location>
</feature>
<keyword evidence="1" id="KW-0472">Membrane</keyword>
<dbReference type="AlphaFoldDB" id="A0A151N4Z9"/>
<dbReference type="EMBL" id="AKHW03004053">
    <property type="protein sequence ID" value="KYO31831.1"/>
    <property type="molecule type" value="Genomic_DNA"/>
</dbReference>
<organism evidence="2 3">
    <name type="scientific">Alligator mississippiensis</name>
    <name type="common">American alligator</name>
    <dbReference type="NCBI Taxonomy" id="8496"/>
    <lineage>
        <taxon>Eukaryota</taxon>
        <taxon>Metazoa</taxon>
        <taxon>Chordata</taxon>
        <taxon>Craniata</taxon>
        <taxon>Vertebrata</taxon>
        <taxon>Euteleostomi</taxon>
        <taxon>Archelosauria</taxon>
        <taxon>Archosauria</taxon>
        <taxon>Crocodylia</taxon>
        <taxon>Alligatoridae</taxon>
        <taxon>Alligatorinae</taxon>
        <taxon>Alligator</taxon>
    </lineage>
</organism>
<sequence length="150" mass="17363">MPQLRQRRTQNQTLLLDHLVTASKEQLMDSRAWRVEDVTQQDTWWVENVACKKAQEPLKEARDWVEWEFWERLLALEGCHNEALQWQAVLVARAAETMEEDHQVLDTILALVVTFVLPAALLPAAAPLAPWQLLAIQQQAPPWAWAEVQH</sequence>
<evidence type="ECO:0000256" key="1">
    <source>
        <dbReference type="SAM" id="Phobius"/>
    </source>
</evidence>
<gene>
    <name evidence="2" type="ORF">Y1Q_0022893</name>
</gene>
<keyword evidence="3" id="KW-1185">Reference proteome</keyword>
<name>A0A151N4Z9_ALLMI</name>
<protein>
    <submittedName>
        <fullName evidence="2">Uncharacterized protein</fullName>
    </submittedName>
</protein>
<reference evidence="2 3" key="1">
    <citation type="journal article" date="2012" name="Genome Biol.">
        <title>Sequencing three crocodilian genomes to illuminate the evolution of archosaurs and amniotes.</title>
        <authorList>
            <person name="St John J.A."/>
            <person name="Braun E.L."/>
            <person name="Isberg S.R."/>
            <person name="Miles L.G."/>
            <person name="Chong A.Y."/>
            <person name="Gongora J."/>
            <person name="Dalzell P."/>
            <person name="Moran C."/>
            <person name="Bed'hom B."/>
            <person name="Abzhanov A."/>
            <person name="Burgess S.C."/>
            <person name="Cooksey A.M."/>
            <person name="Castoe T.A."/>
            <person name="Crawford N.G."/>
            <person name="Densmore L.D."/>
            <person name="Drew J.C."/>
            <person name="Edwards S.V."/>
            <person name="Faircloth B.C."/>
            <person name="Fujita M.K."/>
            <person name="Greenwold M.J."/>
            <person name="Hoffmann F.G."/>
            <person name="Howard J.M."/>
            <person name="Iguchi T."/>
            <person name="Janes D.E."/>
            <person name="Khan S.Y."/>
            <person name="Kohno S."/>
            <person name="de Koning A.J."/>
            <person name="Lance S.L."/>
            <person name="McCarthy F.M."/>
            <person name="McCormack J.E."/>
            <person name="Merchant M.E."/>
            <person name="Peterson D.G."/>
            <person name="Pollock D.D."/>
            <person name="Pourmand N."/>
            <person name="Raney B.J."/>
            <person name="Roessler K.A."/>
            <person name="Sanford J.R."/>
            <person name="Sawyer R.H."/>
            <person name="Schmidt C.J."/>
            <person name="Triplett E.W."/>
            <person name="Tuberville T.D."/>
            <person name="Venegas-Anaya M."/>
            <person name="Howard J.T."/>
            <person name="Jarvis E.D."/>
            <person name="Guillette L.J.Jr."/>
            <person name="Glenn T.C."/>
            <person name="Green R.E."/>
            <person name="Ray D.A."/>
        </authorList>
    </citation>
    <scope>NUCLEOTIDE SEQUENCE [LARGE SCALE GENOMIC DNA]</scope>
    <source>
        <strain evidence="2">KSC_2009_1</strain>
    </source>
</reference>
<keyword evidence="1" id="KW-1133">Transmembrane helix</keyword>
<comment type="caution">
    <text evidence="2">The sequence shown here is derived from an EMBL/GenBank/DDBJ whole genome shotgun (WGS) entry which is preliminary data.</text>
</comment>
<keyword evidence="1" id="KW-0812">Transmembrane</keyword>
<accession>A0A151N4Z9</accession>
<evidence type="ECO:0000313" key="2">
    <source>
        <dbReference type="EMBL" id="KYO31831.1"/>
    </source>
</evidence>
<proteinExistence type="predicted"/>